<dbReference type="InterPro" id="IPR013320">
    <property type="entry name" value="ConA-like_dom_sf"/>
</dbReference>
<evidence type="ECO:0000259" key="4">
    <source>
        <dbReference type="PROSITE" id="PS51304"/>
    </source>
</evidence>
<proteinExistence type="predicted"/>
<dbReference type="PROSITE" id="PS51304">
    <property type="entry name" value="GALECTIN"/>
    <property type="match status" value="3"/>
</dbReference>
<evidence type="ECO:0000313" key="6">
    <source>
        <dbReference type="Proteomes" id="UP000242188"/>
    </source>
</evidence>
<dbReference type="OrthoDB" id="6147920at2759"/>
<dbReference type="SMART" id="SM00276">
    <property type="entry name" value="GLECT"/>
    <property type="match status" value="3"/>
</dbReference>
<dbReference type="SMART" id="SM00908">
    <property type="entry name" value="Gal-bind_lectin"/>
    <property type="match status" value="3"/>
</dbReference>
<feature type="region of interest" description="Disordered" evidence="3">
    <location>
        <begin position="531"/>
        <end position="551"/>
    </location>
</feature>
<sequence length="551" mass="60503">MALTQIGMVNNPTLPYTGSIPGGLSPGKQIFIQGVLPMTQEGFALNLQCSAHTYPKVEVALHFNPRFNQGVVVRNSHQKGCWKKEETYGNFPFHPGQPFEIIIAVETSQFKIAVSGQHFTEFQHRMPVHQVNTINISGGVTVFCIRYDAPGPALPASYPQNFPYGQPPMMPQPPFGFGQPQMAPHPHVGFQQTQNSTEILNPSVPYMGDIHGGLAAGKSIDIQGSLPLTQETFVINLQCGRQAYPQLEVALHFNPRFDQGCVVRNSHEGGSWKKEERFGVFPFHPGQPFSVKIVVEVNQYQIHVNGQLFTGFQHRIPFHRVNTLSISGGITISSVRISSSSMATQSSTSLSQPMSAAGSGFGTGMAYPSSGVVAPMQPMYNPPVPFVSGIPGGALPGKMIYVMGNLGSMPSRFNVNLQEGTLDSSDVAFHMDVRFRFGNDVNVVVRNHKSRGTWGSEERGIPFFPFSVGGAFDMIILIEPTCIKVAINNKHFLEFQHRLHPPARYSTLKIDGDIRLTQAPEKKEGEEWNYIKSCGTAPPPPPTSDPYPHSY</sequence>
<dbReference type="GO" id="GO:0030246">
    <property type="term" value="F:carbohydrate binding"/>
    <property type="evidence" value="ECO:0007669"/>
    <property type="project" value="UniProtKB-KW"/>
</dbReference>
<reference evidence="5 6" key="1">
    <citation type="journal article" date="2017" name="Nat. Ecol. Evol.">
        <title>Scallop genome provides insights into evolution of bilaterian karyotype and development.</title>
        <authorList>
            <person name="Wang S."/>
            <person name="Zhang J."/>
            <person name="Jiao W."/>
            <person name="Li J."/>
            <person name="Xun X."/>
            <person name="Sun Y."/>
            <person name="Guo X."/>
            <person name="Huan P."/>
            <person name="Dong B."/>
            <person name="Zhang L."/>
            <person name="Hu X."/>
            <person name="Sun X."/>
            <person name="Wang J."/>
            <person name="Zhao C."/>
            <person name="Wang Y."/>
            <person name="Wang D."/>
            <person name="Huang X."/>
            <person name="Wang R."/>
            <person name="Lv J."/>
            <person name="Li Y."/>
            <person name="Zhang Z."/>
            <person name="Liu B."/>
            <person name="Lu W."/>
            <person name="Hui Y."/>
            <person name="Liang J."/>
            <person name="Zhou Z."/>
            <person name="Hou R."/>
            <person name="Li X."/>
            <person name="Liu Y."/>
            <person name="Li H."/>
            <person name="Ning X."/>
            <person name="Lin Y."/>
            <person name="Zhao L."/>
            <person name="Xing Q."/>
            <person name="Dou J."/>
            <person name="Li Y."/>
            <person name="Mao J."/>
            <person name="Guo H."/>
            <person name="Dou H."/>
            <person name="Li T."/>
            <person name="Mu C."/>
            <person name="Jiang W."/>
            <person name="Fu Q."/>
            <person name="Fu X."/>
            <person name="Miao Y."/>
            <person name="Liu J."/>
            <person name="Yu Q."/>
            <person name="Li R."/>
            <person name="Liao H."/>
            <person name="Li X."/>
            <person name="Kong Y."/>
            <person name="Jiang Z."/>
            <person name="Chourrout D."/>
            <person name="Li R."/>
            <person name="Bao Z."/>
        </authorList>
    </citation>
    <scope>NUCLEOTIDE SEQUENCE [LARGE SCALE GENOMIC DNA]</scope>
    <source>
        <strain evidence="5 6">PY_sf001</strain>
    </source>
</reference>
<dbReference type="InterPro" id="IPR044156">
    <property type="entry name" value="Galectin-like"/>
</dbReference>
<dbReference type="AlphaFoldDB" id="A0A210PQ95"/>
<evidence type="ECO:0000256" key="2">
    <source>
        <dbReference type="ARBA" id="ARBA00022737"/>
    </source>
</evidence>
<feature type="domain" description="Galectin" evidence="4">
    <location>
        <begin position="206"/>
        <end position="338"/>
    </location>
</feature>
<evidence type="ECO:0000256" key="3">
    <source>
        <dbReference type="SAM" id="MobiDB-lite"/>
    </source>
</evidence>
<organism evidence="5 6">
    <name type="scientific">Mizuhopecten yessoensis</name>
    <name type="common">Japanese scallop</name>
    <name type="synonym">Patinopecten yessoensis</name>
    <dbReference type="NCBI Taxonomy" id="6573"/>
    <lineage>
        <taxon>Eukaryota</taxon>
        <taxon>Metazoa</taxon>
        <taxon>Spiralia</taxon>
        <taxon>Lophotrochozoa</taxon>
        <taxon>Mollusca</taxon>
        <taxon>Bivalvia</taxon>
        <taxon>Autobranchia</taxon>
        <taxon>Pteriomorphia</taxon>
        <taxon>Pectinida</taxon>
        <taxon>Pectinoidea</taxon>
        <taxon>Pectinidae</taxon>
        <taxon>Mizuhopecten</taxon>
    </lineage>
</organism>
<keyword evidence="2" id="KW-0677">Repeat</keyword>
<dbReference type="InterPro" id="IPR001079">
    <property type="entry name" value="Galectin_CRD"/>
</dbReference>
<evidence type="ECO:0000256" key="1">
    <source>
        <dbReference type="ARBA" id="ARBA00022734"/>
    </source>
</evidence>
<dbReference type="SUPFAM" id="SSF49899">
    <property type="entry name" value="Concanavalin A-like lectins/glucanases"/>
    <property type="match status" value="3"/>
</dbReference>
<evidence type="ECO:0000313" key="5">
    <source>
        <dbReference type="EMBL" id="OWF38647.1"/>
    </source>
</evidence>
<keyword evidence="6" id="KW-1185">Reference proteome</keyword>
<protein>
    <submittedName>
        <fullName evidence="5">Galectin-4</fullName>
    </submittedName>
</protein>
<dbReference type="Proteomes" id="UP000242188">
    <property type="component" value="Unassembled WGS sequence"/>
</dbReference>
<feature type="domain" description="Galectin" evidence="4">
    <location>
        <begin position="16"/>
        <end position="148"/>
    </location>
</feature>
<comment type="caution">
    <text evidence="5">The sequence shown here is derived from an EMBL/GenBank/DDBJ whole genome shotgun (WGS) entry which is preliminary data.</text>
</comment>
<gene>
    <name evidence="5" type="ORF">KP79_PYT09969</name>
</gene>
<name>A0A210PQ95_MIZYE</name>
<dbReference type="STRING" id="6573.A0A210PQ95"/>
<dbReference type="PANTHER" id="PTHR11346:SF176">
    <property type="entry name" value="32 KDA BETA-GALACTOSIDE-BINDING LECTIN LEC-3"/>
    <property type="match status" value="1"/>
</dbReference>
<accession>A0A210PQ95</accession>
<dbReference type="PANTHER" id="PTHR11346">
    <property type="entry name" value="GALECTIN"/>
    <property type="match status" value="1"/>
</dbReference>
<dbReference type="EMBL" id="NEDP02005560">
    <property type="protein sequence ID" value="OWF38647.1"/>
    <property type="molecule type" value="Genomic_DNA"/>
</dbReference>
<dbReference type="FunFam" id="2.60.120.200:FF:000124">
    <property type="entry name" value="Galectin-4"/>
    <property type="match status" value="2"/>
</dbReference>
<dbReference type="Pfam" id="PF00337">
    <property type="entry name" value="Gal-bind_lectin"/>
    <property type="match status" value="3"/>
</dbReference>
<dbReference type="CDD" id="cd00070">
    <property type="entry name" value="GLECT"/>
    <property type="match status" value="3"/>
</dbReference>
<dbReference type="Gene3D" id="2.60.120.200">
    <property type="match status" value="3"/>
</dbReference>
<keyword evidence="1" id="KW-0430">Lectin</keyword>
<feature type="domain" description="Galectin" evidence="4">
    <location>
        <begin position="386"/>
        <end position="522"/>
    </location>
</feature>